<dbReference type="InterPro" id="IPR002300">
    <property type="entry name" value="aa-tRNA-synth_Ia"/>
</dbReference>
<accession>S8F703</accession>
<evidence type="ECO:0000313" key="16">
    <source>
        <dbReference type="EMBL" id="EPS97430.1"/>
    </source>
</evidence>
<keyword evidence="4 12" id="KW-0436">Ligase</keyword>
<organism evidence="16 17">
    <name type="scientific">Fomitopsis schrenkii</name>
    <name type="common">Brown rot fungus</name>
    <dbReference type="NCBI Taxonomy" id="2126942"/>
    <lineage>
        <taxon>Eukaryota</taxon>
        <taxon>Fungi</taxon>
        <taxon>Dikarya</taxon>
        <taxon>Basidiomycota</taxon>
        <taxon>Agaricomycotina</taxon>
        <taxon>Agaricomycetes</taxon>
        <taxon>Polyporales</taxon>
        <taxon>Fomitopsis</taxon>
    </lineage>
</organism>
<proteinExistence type="inferred from homology"/>
<dbReference type="GO" id="GO:0005739">
    <property type="term" value="C:mitochondrion"/>
    <property type="evidence" value="ECO:0007669"/>
    <property type="project" value="UniProtKB-SubCell"/>
</dbReference>
<dbReference type="InParanoid" id="S8F703"/>
<dbReference type="OrthoDB" id="10264412at2759"/>
<feature type="compositionally biased region" description="Low complexity" evidence="13">
    <location>
        <begin position="27"/>
        <end position="37"/>
    </location>
</feature>
<keyword evidence="17" id="KW-1185">Reference proteome</keyword>
<dbReference type="PANTHER" id="PTHR42765:SF1">
    <property type="entry name" value="ISOLEUCINE--TRNA LIGASE, MITOCHONDRIAL"/>
    <property type="match status" value="1"/>
</dbReference>
<evidence type="ECO:0000256" key="1">
    <source>
        <dbReference type="ARBA" id="ARBA00004173"/>
    </source>
</evidence>
<dbReference type="PROSITE" id="PS00178">
    <property type="entry name" value="AA_TRNA_LIGASE_I"/>
    <property type="match status" value="1"/>
</dbReference>
<comment type="catalytic activity">
    <reaction evidence="10">
        <text>tRNA(Ile) + L-isoleucine + ATP = L-isoleucyl-tRNA(Ile) + AMP + diphosphate</text>
        <dbReference type="Rhea" id="RHEA:11060"/>
        <dbReference type="Rhea" id="RHEA-COMP:9666"/>
        <dbReference type="Rhea" id="RHEA-COMP:9695"/>
        <dbReference type="ChEBI" id="CHEBI:30616"/>
        <dbReference type="ChEBI" id="CHEBI:33019"/>
        <dbReference type="ChEBI" id="CHEBI:58045"/>
        <dbReference type="ChEBI" id="CHEBI:78442"/>
        <dbReference type="ChEBI" id="CHEBI:78528"/>
        <dbReference type="ChEBI" id="CHEBI:456215"/>
        <dbReference type="EC" id="6.1.1.5"/>
    </reaction>
</comment>
<dbReference type="AlphaFoldDB" id="S8F703"/>
<dbReference type="Gene3D" id="3.40.50.620">
    <property type="entry name" value="HUPs"/>
    <property type="match status" value="2"/>
</dbReference>
<dbReference type="HOGENOM" id="CLU_001493_7_2_1"/>
<dbReference type="GO" id="GO:0002161">
    <property type="term" value="F:aminoacyl-tRNA deacylase activity"/>
    <property type="evidence" value="ECO:0007669"/>
    <property type="project" value="InterPro"/>
</dbReference>
<evidence type="ECO:0000259" key="15">
    <source>
        <dbReference type="Pfam" id="PF08264"/>
    </source>
</evidence>
<evidence type="ECO:0000313" key="17">
    <source>
        <dbReference type="Proteomes" id="UP000015241"/>
    </source>
</evidence>
<dbReference type="PRINTS" id="PR00984">
    <property type="entry name" value="TRNASYNTHILE"/>
</dbReference>
<name>S8F703_FOMSC</name>
<evidence type="ECO:0000256" key="8">
    <source>
        <dbReference type="ARBA" id="ARBA00023146"/>
    </source>
</evidence>
<dbReference type="InterPro" id="IPR002301">
    <property type="entry name" value="Ile-tRNA-ligase"/>
</dbReference>
<evidence type="ECO:0000256" key="9">
    <source>
        <dbReference type="ARBA" id="ARBA00032665"/>
    </source>
</evidence>
<comment type="subcellular location">
    <subcellularLocation>
        <location evidence="1">Mitochondrion</location>
    </subcellularLocation>
</comment>
<dbReference type="InterPro" id="IPR033708">
    <property type="entry name" value="Anticodon_Ile_BEm"/>
</dbReference>
<dbReference type="EC" id="6.1.1.5" evidence="3"/>
<evidence type="ECO:0000256" key="7">
    <source>
        <dbReference type="ARBA" id="ARBA00022917"/>
    </source>
</evidence>
<evidence type="ECO:0000256" key="3">
    <source>
        <dbReference type="ARBA" id="ARBA00013165"/>
    </source>
</evidence>
<reference evidence="16 17" key="1">
    <citation type="journal article" date="2012" name="Science">
        <title>The Paleozoic origin of enzymatic lignin decomposition reconstructed from 31 fungal genomes.</title>
        <authorList>
            <person name="Floudas D."/>
            <person name="Binder M."/>
            <person name="Riley R."/>
            <person name="Barry K."/>
            <person name="Blanchette R.A."/>
            <person name="Henrissat B."/>
            <person name="Martinez A.T."/>
            <person name="Otillar R."/>
            <person name="Spatafora J.W."/>
            <person name="Yadav J.S."/>
            <person name="Aerts A."/>
            <person name="Benoit I."/>
            <person name="Boyd A."/>
            <person name="Carlson A."/>
            <person name="Copeland A."/>
            <person name="Coutinho P.M."/>
            <person name="de Vries R.P."/>
            <person name="Ferreira P."/>
            <person name="Findley K."/>
            <person name="Foster B."/>
            <person name="Gaskell J."/>
            <person name="Glotzer D."/>
            <person name="Gorecki P."/>
            <person name="Heitman J."/>
            <person name="Hesse C."/>
            <person name="Hori C."/>
            <person name="Igarashi K."/>
            <person name="Jurgens J.A."/>
            <person name="Kallen N."/>
            <person name="Kersten P."/>
            <person name="Kohler A."/>
            <person name="Kuees U."/>
            <person name="Kumar T.K.A."/>
            <person name="Kuo A."/>
            <person name="LaButti K."/>
            <person name="Larrondo L.F."/>
            <person name="Lindquist E."/>
            <person name="Ling A."/>
            <person name="Lombard V."/>
            <person name="Lucas S."/>
            <person name="Lundell T."/>
            <person name="Martin R."/>
            <person name="McLaughlin D.J."/>
            <person name="Morgenstern I."/>
            <person name="Morin E."/>
            <person name="Murat C."/>
            <person name="Nagy L.G."/>
            <person name="Nolan M."/>
            <person name="Ohm R.A."/>
            <person name="Patyshakuliyeva A."/>
            <person name="Rokas A."/>
            <person name="Ruiz-Duenas F.J."/>
            <person name="Sabat G."/>
            <person name="Salamov A."/>
            <person name="Samejima M."/>
            <person name="Schmutz J."/>
            <person name="Slot J.C."/>
            <person name="St John F."/>
            <person name="Stenlid J."/>
            <person name="Sun H."/>
            <person name="Sun S."/>
            <person name="Syed K."/>
            <person name="Tsang A."/>
            <person name="Wiebenga A."/>
            <person name="Young D."/>
            <person name="Pisabarro A."/>
            <person name="Eastwood D.C."/>
            <person name="Martin F."/>
            <person name="Cullen D."/>
            <person name="Grigoriev I.V."/>
            <person name="Hibbett D.S."/>
        </authorList>
    </citation>
    <scope>NUCLEOTIDE SEQUENCE</scope>
    <source>
        <strain evidence="17">FP-58527</strain>
    </source>
</reference>
<dbReference type="InterPro" id="IPR014729">
    <property type="entry name" value="Rossmann-like_a/b/a_fold"/>
</dbReference>
<dbReference type="EMBL" id="KE504176">
    <property type="protein sequence ID" value="EPS97430.1"/>
    <property type="molecule type" value="Genomic_DNA"/>
</dbReference>
<keyword evidence="7 12" id="KW-0648">Protein biosynthesis</keyword>
<dbReference type="Pfam" id="PF08264">
    <property type="entry name" value="Anticodon_1"/>
    <property type="match status" value="1"/>
</dbReference>
<evidence type="ECO:0000256" key="12">
    <source>
        <dbReference type="RuleBase" id="RU363035"/>
    </source>
</evidence>
<dbReference type="InterPro" id="IPR013155">
    <property type="entry name" value="M/V/L/I-tRNA-synth_anticd-bd"/>
</dbReference>
<dbReference type="NCBIfam" id="TIGR00392">
    <property type="entry name" value="ileS"/>
    <property type="match status" value="1"/>
</dbReference>
<comment type="similarity">
    <text evidence="2 12">Belongs to the class-I aminoacyl-tRNA synthetase family.</text>
</comment>
<dbReference type="SUPFAM" id="SSF52374">
    <property type="entry name" value="Nucleotidylyl transferase"/>
    <property type="match status" value="1"/>
</dbReference>
<dbReference type="GO" id="GO:0032543">
    <property type="term" value="P:mitochondrial translation"/>
    <property type="evidence" value="ECO:0007669"/>
    <property type="project" value="TreeGrafter"/>
</dbReference>
<gene>
    <name evidence="16" type="ORF">FOMPIDRAFT_1166544</name>
</gene>
<evidence type="ECO:0000256" key="5">
    <source>
        <dbReference type="ARBA" id="ARBA00022741"/>
    </source>
</evidence>
<keyword evidence="8 12" id="KW-0030">Aminoacyl-tRNA synthetase</keyword>
<dbReference type="InterPro" id="IPR009080">
    <property type="entry name" value="tRNAsynth_Ia_anticodon-bd"/>
</dbReference>
<feature type="domain" description="Aminoacyl-tRNA synthetase class Ia" evidence="14">
    <location>
        <begin position="78"/>
        <end position="743"/>
    </location>
</feature>
<dbReference type="SUPFAM" id="SSF50677">
    <property type="entry name" value="ValRS/IleRS/LeuRS editing domain"/>
    <property type="match status" value="1"/>
</dbReference>
<protein>
    <recommendedName>
        <fullName evidence="11">Isoleucine--tRNA ligase, mitochondrial</fullName>
        <ecNumber evidence="3">6.1.1.5</ecNumber>
    </recommendedName>
    <alternativeName>
        <fullName evidence="9">Isoleucyl-tRNA synthetase</fullName>
    </alternativeName>
</protein>
<dbReference type="Gene3D" id="3.90.740.10">
    <property type="entry name" value="Valyl/Leucyl/Isoleucyl-tRNA synthetase, editing domain"/>
    <property type="match status" value="1"/>
</dbReference>
<dbReference type="FunFam" id="3.40.50.620:FF:000111">
    <property type="entry name" value="Mitochondrial isoleucyl-tRNA synthetase"/>
    <property type="match status" value="1"/>
</dbReference>
<keyword evidence="5 12" id="KW-0547">Nucleotide-binding</keyword>
<evidence type="ECO:0000256" key="13">
    <source>
        <dbReference type="SAM" id="MobiDB-lite"/>
    </source>
</evidence>
<evidence type="ECO:0000256" key="4">
    <source>
        <dbReference type="ARBA" id="ARBA00022598"/>
    </source>
</evidence>
<dbReference type="STRING" id="743788.S8F703"/>
<evidence type="ECO:0000256" key="6">
    <source>
        <dbReference type="ARBA" id="ARBA00022840"/>
    </source>
</evidence>
<evidence type="ECO:0000256" key="10">
    <source>
        <dbReference type="ARBA" id="ARBA00048359"/>
    </source>
</evidence>
<dbReference type="GO" id="GO:0005524">
    <property type="term" value="F:ATP binding"/>
    <property type="evidence" value="ECO:0007669"/>
    <property type="project" value="UniProtKB-KW"/>
</dbReference>
<feature type="domain" description="Methionyl/Valyl/Leucyl/Isoleucyl-tRNA synthetase anticodon-binding" evidence="15">
    <location>
        <begin position="786"/>
        <end position="940"/>
    </location>
</feature>
<evidence type="ECO:0000256" key="2">
    <source>
        <dbReference type="ARBA" id="ARBA00005594"/>
    </source>
</evidence>
<keyword evidence="6 12" id="KW-0067">ATP-binding</keyword>
<feature type="region of interest" description="Disordered" evidence="13">
    <location>
        <begin position="13"/>
        <end position="41"/>
    </location>
</feature>
<dbReference type="InterPro" id="IPR050081">
    <property type="entry name" value="Ile-tRNA_ligase"/>
</dbReference>
<dbReference type="GO" id="GO:0004822">
    <property type="term" value="F:isoleucine-tRNA ligase activity"/>
    <property type="evidence" value="ECO:0007669"/>
    <property type="project" value="UniProtKB-EC"/>
</dbReference>
<dbReference type="eggNOG" id="KOG0433">
    <property type="taxonomic scope" value="Eukaryota"/>
</dbReference>
<evidence type="ECO:0000256" key="11">
    <source>
        <dbReference type="ARBA" id="ARBA00068280"/>
    </source>
</evidence>
<dbReference type="InterPro" id="IPR009008">
    <property type="entry name" value="Val/Leu/Ile-tRNA-synth_edit"/>
</dbReference>
<dbReference type="PANTHER" id="PTHR42765">
    <property type="entry name" value="SOLEUCYL-TRNA SYNTHETASE"/>
    <property type="match status" value="1"/>
</dbReference>
<dbReference type="Pfam" id="PF00133">
    <property type="entry name" value="tRNA-synt_1"/>
    <property type="match status" value="1"/>
</dbReference>
<evidence type="ECO:0000259" key="14">
    <source>
        <dbReference type="Pfam" id="PF00133"/>
    </source>
</evidence>
<dbReference type="Proteomes" id="UP000015241">
    <property type="component" value="Unassembled WGS sequence"/>
</dbReference>
<dbReference type="GO" id="GO:0000049">
    <property type="term" value="F:tRNA binding"/>
    <property type="evidence" value="ECO:0007669"/>
    <property type="project" value="InterPro"/>
</dbReference>
<dbReference type="SUPFAM" id="SSF47323">
    <property type="entry name" value="Anticodon-binding domain of a subclass of class I aminoacyl-tRNA synthetases"/>
    <property type="match status" value="1"/>
</dbReference>
<dbReference type="FunCoup" id="S8F703">
    <property type="interactions" value="475"/>
</dbReference>
<dbReference type="InterPro" id="IPR001412">
    <property type="entry name" value="aa-tRNA-synth_I_CS"/>
</dbReference>
<sequence length="1037" mass="116141">MKGAFDHALIARQSLQRHPPKRTPFRSFSTTSTCSSGGKSGDANKYADSLLLPQTKFLHRPEPANHERLRERTCDALYREQWKDANKPLFVLHDGPPYANGDLHIGHALNKILKDIINRYHVLLGHRVHYVPGWDCHGLPIENKVLKKLHKTAEDLSPQTIRAEAERFAKEEVATQRDQFRQFGIMADWSAQSTYRTMDHDYEMRQLDIFKTMVEKGLVYRQLRPVYYSPSSRTALAEGELTYNEKHTSHTVYVAFELDPNSPHMSTALRVLANGQRKVRLLVWTTTPWTLTANMGIAVNPEMMYKAVATSDDPTAPVDIFAIDREAALSETLDSMSFDTSVALLKGSDLAGATYRPLFSTIHDADTVKSLPVIPSSHVTPDTGTGAVHCAPAHGDEDYNVYRSLGLLSSSSDSPSGGLLCHVDVTGRFTEEIVDVVGQHAAKDLVGQLVLKGGGKAMVALLEKTGALRKIERIRHSYPYDWRTDEPIIVIATSQWFANTDRIKDDALAAIQNITSHPAGSHGRLAIDVRNRSEWCISRQRAWGVPIPSLHHIPSGRAILDGDSLSHILSILQEKRTSYWWEGPVAEFVPPALRDGMDDKQLEETWLKGTDTMDVWFDSGSSWSMLEGLYADGAVSVTGRRFGADVCLEGRDQHRGWFQSQLLTAIATAPDEERTRQAPYTTLVTHGMTVDEKGRKMSKSLGNVINPMTIINGGAKKSEIAYGPEVLRLWTANVKFTEDMAISHSVLQHCQYMYLKLRNAARYMLGALQDQPSTYKLDRDGLGLVERYVMHELHRLEETALKSYASHDFARVVSSTVQYIVTMLSPVYIDTSKDCLYADAKDSPERRAMIAVMAQVLDTMTSIVAPILPYLAEEIHETLHQGDCPSVFLKRWTPLSEQWMDPEAEWKMGHLLRIRAQVLSALEDARKDKHLRRSPEADVYLSLPSDVPPSAQHVIDLIRNEAKTIEKLCIVSNVSVGAQPQGSPAWKYARSFALPDCESTVDIIIRPATLHKCPRCWLHSCEEDGALCRRCSDVVSH</sequence>
<dbReference type="Gene3D" id="1.10.730.20">
    <property type="match status" value="1"/>
</dbReference>
<dbReference type="CDD" id="cd07960">
    <property type="entry name" value="Anticodon_Ia_Ile_BEm"/>
    <property type="match status" value="1"/>
</dbReference>
<dbReference type="GO" id="GO:0006428">
    <property type="term" value="P:isoleucyl-tRNA aminoacylation"/>
    <property type="evidence" value="ECO:0007669"/>
    <property type="project" value="InterPro"/>
</dbReference>